<dbReference type="Proteomes" id="UP000308828">
    <property type="component" value="Unassembled WGS sequence"/>
</dbReference>
<dbReference type="OrthoDB" id="505502at2"/>
<dbReference type="PANTHER" id="PTHR35273:SF2">
    <property type="entry name" value="ALPHA-GALACTOSIDASE"/>
    <property type="match status" value="1"/>
</dbReference>
<dbReference type="InterPro" id="IPR013785">
    <property type="entry name" value="Aldolase_TIM"/>
</dbReference>
<keyword evidence="1" id="KW-0732">Signal</keyword>
<dbReference type="Gene3D" id="3.20.20.70">
    <property type="entry name" value="Aldolase class I"/>
    <property type="match status" value="1"/>
</dbReference>
<accession>A0A4S8NR99</accession>
<evidence type="ECO:0000256" key="1">
    <source>
        <dbReference type="SAM" id="SignalP"/>
    </source>
</evidence>
<sequence>MCPNAFAFAAVAVAALWVPGSVQAGPLPDEGTVDYQLGGGYPPPPGVTIIVRDSTDKPEPGLFNICYVNGFQTQPGEVWPKALLVPGPDGQPLVDPGWPDEFLLDVSTERSRELNLTRIEPSIQVCARKGFDAVEFDNLDSYTRSRGHLNRTDALVFAKLLVATARKYGLTAGQKNASELGTEGRDEAGFSFAIVEECDRWRECDAYTSVYGATQVIYIEYADDLRIDFATACAQPQRPRKMIIRDRMLLPAGSADQDFRTCD</sequence>
<feature type="domain" description="Glycoside-hydrolase family GH114 TIM-barrel" evidence="2">
    <location>
        <begin position="33"/>
        <end position="246"/>
    </location>
</feature>
<evidence type="ECO:0000259" key="2">
    <source>
        <dbReference type="Pfam" id="PF03537"/>
    </source>
</evidence>
<gene>
    <name evidence="3" type="ORF">FAA97_20575</name>
</gene>
<feature type="signal peptide" evidence="1">
    <location>
        <begin position="1"/>
        <end position="24"/>
    </location>
</feature>
<protein>
    <recommendedName>
        <fullName evidence="2">Glycoside-hydrolase family GH114 TIM-barrel domain-containing protein</fullName>
    </recommendedName>
</protein>
<evidence type="ECO:0000313" key="3">
    <source>
        <dbReference type="EMBL" id="THV19757.1"/>
    </source>
</evidence>
<proteinExistence type="predicted"/>
<dbReference type="EMBL" id="STGV01000011">
    <property type="protein sequence ID" value="THV19757.1"/>
    <property type="molecule type" value="Genomic_DNA"/>
</dbReference>
<comment type="caution">
    <text evidence="3">The sequence shown here is derived from an EMBL/GenBank/DDBJ whole genome shotgun (WGS) entry which is preliminary data.</text>
</comment>
<feature type="chain" id="PRO_5020809698" description="Glycoside-hydrolase family GH114 TIM-barrel domain-containing protein" evidence="1">
    <location>
        <begin position="25"/>
        <end position="263"/>
    </location>
</feature>
<dbReference type="InterPro" id="IPR004352">
    <property type="entry name" value="GH114_TIM-barrel"/>
</dbReference>
<dbReference type="AlphaFoldDB" id="A0A4S8NR99"/>
<dbReference type="Pfam" id="PF03537">
    <property type="entry name" value="Glyco_hydro_114"/>
    <property type="match status" value="1"/>
</dbReference>
<evidence type="ECO:0000313" key="4">
    <source>
        <dbReference type="Proteomes" id="UP000308828"/>
    </source>
</evidence>
<organism evidence="3 4">
    <name type="scientific">Peteryoungia ipomoeae</name>
    <dbReference type="NCBI Taxonomy" id="1210932"/>
    <lineage>
        <taxon>Bacteria</taxon>
        <taxon>Pseudomonadati</taxon>
        <taxon>Pseudomonadota</taxon>
        <taxon>Alphaproteobacteria</taxon>
        <taxon>Hyphomicrobiales</taxon>
        <taxon>Rhizobiaceae</taxon>
        <taxon>Peteryoungia</taxon>
    </lineage>
</organism>
<dbReference type="InterPro" id="IPR017853">
    <property type="entry name" value="GH"/>
</dbReference>
<dbReference type="RefSeq" id="WP_136600452.1">
    <property type="nucleotide sequence ID" value="NZ_STGV01000011.1"/>
</dbReference>
<keyword evidence="4" id="KW-1185">Reference proteome</keyword>
<dbReference type="SUPFAM" id="SSF51445">
    <property type="entry name" value="(Trans)glycosidases"/>
    <property type="match status" value="1"/>
</dbReference>
<reference evidence="3 4" key="1">
    <citation type="submission" date="2019-04" db="EMBL/GenBank/DDBJ databases">
        <title>Genome sequence of strain shin9-1.</title>
        <authorList>
            <person name="Gao J."/>
            <person name="Sun J."/>
        </authorList>
    </citation>
    <scope>NUCLEOTIDE SEQUENCE [LARGE SCALE GENOMIC DNA]</scope>
    <source>
        <strain evidence="4">shin9-1</strain>
    </source>
</reference>
<dbReference type="PANTHER" id="PTHR35273">
    <property type="entry name" value="ALPHA-1,4 POLYGALACTOSAMINIDASE, PUTATIVE (AFU_ORTHOLOGUE AFUA_3G07890)-RELATED"/>
    <property type="match status" value="1"/>
</dbReference>
<name>A0A4S8NR99_9HYPH</name>